<reference evidence="7" key="1">
    <citation type="submission" date="2016-12" db="EMBL/GenBank/DDBJ databases">
        <authorList>
            <person name="Varghese N."/>
            <person name="Submissions S."/>
        </authorList>
    </citation>
    <scope>NUCLEOTIDE SEQUENCE [LARGE SCALE GENOMIC DNA]</scope>
    <source>
        <strain evidence="7">DSM 25035</strain>
    </source>
</reference>
<dbReference type="STRING" id="1073327.SAMN04488108_1338"/>
<dbReference type="RefSeq" id="WP_073571011.1">
    <property type="nucleotide sequence ID" value="NZ_FRXN01000002.1"/>
</dbReference>
<dbReference type="GO" id="GO:0046872">
    <property type="term" value="F:metal ion binding"/>
    <property type="evidence" value="ECO:0007669"/>
    <property type="project" value="UniProtKB-KW"/>
</dbReference>
<dbReference type="Gene3D" id="3.40.50.10420">
    <property type="entry name" value="NagB/RpiA/CoA transferase-like"/>
    <property type="match status" value="1"/>
</dbReference>
<keyword evidence="5" id="KW-0460">Magnesium</keyword>
<dbReference type="PIRSF" id="PIRSF006806">
    <property type="entry name" value="FTHF_cligase"/>
    <property type="match status" value="1"/>
</dbReference>
<evidence type="ECO:0000313" key="6">
    <source>
        <dbReference type="EMBL" id="SHO61432.1"/>
    </source>
</evidence>
<gene>
    <name evidence="6" type="ORF">SAMN04488108_1338</name>
</gene>
<dbReference type="PANTHER" id="PTHR23407:SF1">
    <property type="entry name" value="5-FORMYLTETRAHYDROFOLATE CYCLO-LIGASE"/>
    <property type="match status" value="1"/>
</dbReference>
<accession>A0A1M7Z9G3</accession>
<feature type="binding site" evidence="4">
    <location>
        <begin position="5"/>
        <end position="9"/>
    </location>
    <ligand>
        <name>ATP</name>
        <dbReference type="ChEBI" id="CHEBI:30616"/>
    </ligand>
</feature>
<keyword evidence="7" id="KW-1185">Reference proteome</keyword>
<feature type="binding site" evidence="4">
    <location>
        <position position="52"/>
    </location>
    <ligand>
        <name>substrate</name>
    </ligand>
</feature>
<dbReference type="GO" id="GO:0030272">
    <property type="term" value="F:5-formyltetrahydrofolate cyclo-ligase activity"/>
    <property type="evidence" value="ECO:0007669"/>
    <property type="project" value="UniProtKB-EC"/>
</dbReference>
<dbReference type="NCBIfam" id="TIGR02727">
    <property type="entry name" value="MTHFS_bact"/>
    <property type="match status" value="1"/>
</dbReference>
<comment type="catalytic activity">
    <reaction evidence="5">
        <text>(6S)-5-formyl-5,6,7,8-tetrahydrofolate + ATP = (6R)-5,10-methenyltetrahydrofolate + ADP + phosphate</text>
        <dbReference type="Rhea" id="RHEA:10488"/>
        <dbReference type="ChEBI" id="CHEBI:30616"/>
        <dbReference type="ChEBI" id="CHEBI:43474"/>
        <dbReference type="ChEBI" id="CHEBI:57455"/>
        <dbReference type="ChEBI" id="CHEBI:57457"/>
        <dbReference type="ChEBI" id="CHEBI:456216"/>
        <dbReference type="EC" id="6.3.3.2"/>
    </reaction>
</comment>
<dbReference type="GO" id="GO:0009396">
    <property type="term" value="P:folic acid-containing compound biosynthetic process"/>
    <property type="evidence" value="ECO:0007669"/>
    <property type="project" value="TreeGrafter"/>
</dbReference>
<dbReference type="InterPro" id="IPR002698">
    <property type="entry name" value="FTHF_cligase"/>
</dbReference>
<organism evidence="6 7">
    <name type="scientific">Algoriphagus zhangzhouensis</name>
    <dbReference type="NCBI Taxonomy" id="1073327"/>
    <lineage>
        <taxon>Bacteria</taxon>
        <taxon>Pseudomonadati</taxon>
        <taxon>Bacteroidota</taxon>
        <taxon>Cytophagia</taxon>
        <taxon>Cytophagales</taxon>
        <taxon>Cyclobacteriaceae</taxon>
        <taxon>Algoriphagus</taxon>
    </lineage>
</organism>
<keyword evidence="6" id="KW-0436">Ligase</keyword>
<feature type="binding site" evidence="4">
    <location>
        <position position="59"/>
    </location>
    <ligand>
        <name>substrate</name>
    </ligand>
</feature>
<dbReference type="EC" id="6.3.3.2" evidence="5"/>
<feature type="binding site" evidence="4">
    <location>
        <begin position="136"/>
        <end position="144"/>
    </location>
    <ligand>
        <name>ATP</name>
        <dbReference type="ChEBI" id="CHEBI:30616"/>
    </ligand>
</feature>
<dbReference type="AlphaFoldDB" id="A0A1M7Z9G3"/>
<dbReference type="Pfam" id="PF01812">
    <property type="entry name" value="5-FTHF_cyc-lig"/>
    <property type="match status" value="1"/>
</dbReference>
<proteinExistence type="inferred from homology"/>
<evidence type="ECO:0000313" key="7">
    <source>
        <dbReference type="Proteomes" id="UP000184609"/>
    </source>
</evidence>
<dbReference type="GO" id="GO:0005524">
    <property type="term" value="F:ATP binding"/>
    <property type="evidence" value="ECO:0007669"/>
    <property type="project" value="UniProtKB-KW"/>
</dbReference>
<evidence type="ECO:0000256" key="4">
    <source>
        <dbReference type="PIRSR" id="PIRSR006806-1"/>
    </source>
</evidence>
<comment type="similarity">
    <text evidence="1 5">Belongs to the 5-formyltetrahydrofolate cyclo-ligase family.</text>
</comment>
<name>A0A1M7Z9G3_9BACT</name>
<evidence type="ECO:0000256" key="1">
    <source>
        <dbReference type="ARBA" id="ARBA00010638"/>
    </source>
</evidence>
<dbReference type="PANTHER" id="PTHR23407">
    <property type="entry name" value="ATPASE INHIBITOR/5-FORMYLTETRAHYDROFOLATE CYCLO-LIGASE"/>
    <property type="match status" value="1"/>
</dbReference>
<sequence>MSGSKSYWRKLYKEKRKGLSEVELQKLSNQICERAFKWLLEKGSIQKIHIFLPIKTQMEVDTIPLLESLWEQGFEPYTSMVDISSDDLLTITLEPNSQFVLDKWGIPLPVEFEEVQQPFLDLIFVPLLAYDEKGMRLGFGRGYYDRFFESLTNNPIKVGLSFFEPEEMLPSEEHDIPLDFCITPAKVLTF</sequence>
<dbReference type="Proteomes" id="UP000184609">
    <property type="component" value="Unassembled WGS sequence"/>
</dbReference>
<keyword evidence="3 4" id="KW-0067">ATP-binding</keyword>
<comment type="cofactor">
    <cofactor evidence="5">
        <name>Mg(2+)</name>
        <dbReference type="ChEBI" id="CHEBI:18420"/>
    </cofactor>
</comment>
<keyword evidence="2 4" id="KW-0547">Nucleotide-binding</keyword>
<dbReference type="OrthoDB" id="9801938at2"/>
<evidence type="ECO:0000256" key="3">
    <source>
        <dbReference type="ARBA" id="ARBA00022840"/>
    </source>
</evidence>
<dbReference type="GO" id="GO:0035999">
    <property type="term" value="P:tetrahydrofolate interconversion"/>
    <property type="evidence" value="ECO:0007669"/>
    <property type="project" value="TreeGrafter"/>
</dbReference>
<dbReference type="EMBL" id="FRXN01000002">
    <property type="protein sequence ID" value="SHO61432.1"/>
    <property type="molecule type" value="Genomic_DNA"/>
</dbReference>
<keyword evidence="5" id="KW-0479">Metal-binding</keyword>
<dbReference type="InterPro" id="IPR037171">
    <property type="entry name" value="NagB/RpiA_transferase-like"/>
</dbReference>
<dbReference type="SUPFAM" id="SSF100950">
    <property type="entry name" value="NagB/RpiA/CoA transferase-like"/>
    <property type="match status" value="1"/>
</dbReference>
<evidence type="ECO:0000256" key="2">
    <source>
        <dbReference type="ARBA" id="ARBA00022741"/>
    </source>
</evidence>
<dbReference type="InterPro" id="IPR024185">
    <property type="entry name" value="FTHF_cligase-like_sf"/>
</dbReference>
<evidence type="ECO:0000256" key="5">
    <source>
        <dbReference type="RuleBase" id="RU361279"/>
    </source>
</evidence>
<protein>
    <recommendedName>
        <fullName evidence="5">5-formyltetrahydrofolate cyclo-ligase</fullName>
        <ecNumber evidence="5">6.3.3.2</ecNumber>
    </recommendedName>
</protein>